<evidence type="ECO:0000313" key="1">
    <source>
        <dbReference type="EMBL" id="PLW08960.1"/>
    </source>
</evidence>
<organism evidence="1 2">
    <name type="scientific">Puccinia coronata f. sp. avenae</name>
    <dbReference type="NCBI Taxonomy" id="200324"/>
    <lineage>
        <taxon>Eukaryota</taxon>
        <taxon>Fungi</taxon>
        <taxon>Dikarya</taxon>
        <taxon>Basidiomycota</taxon>
        <taxon>Pucciniomycotina</taxon>
        <taxon>Pucciniomycetes</taxon>
        <taxon>Pucciniales</taxon>
        <taxon>Pucciniaceae</taxon>
        <taxon>Puccinia</taxon>
    </lineage>
</organism>
<evidence type="ECO:0000313" key="2">
    <source>
        <dbReference type="Proteomes" id="UP000235388"/>
    </source>
</evidence>
<comment type="caution">
    <text evidence="1">The sequence shown here is derived from an EMBL/GenBank/DDBJ whole genome shotgun (WGS) entry which is preliminary data.</text>
</comment>
<gene>
    <name evidence="1" type="ORF">PCANC_19336</name>
</gene>
<protein>
    <submittedName>
        <fullName evidence="1">Uncharacterized protein</fullName>
    </submittedName>
</protein>
<keyword evidence="2" id="KW-1185">Reference proteome</keyword>
<name>A0A2N5S6U2_9BASI</name>
<dbReference type="AlphaFoldDB" id="A0A2N5S6U2"/>
<dbReference type="Proteomes" id="UP000235388">
    <property type="component" value="Unassembled WGS sequence"/>
</dbReference>
<dbReference type="EMBL" id="PGCJ01001132">
    <property type="protein sequence ID" value="PLW08960.1"/>
    <property type="molecule type" value="Genomic_DNA"/>
</dbReference>
<accession>A0A2N5S6U2</accession>
<sequence length="67" mass="7568">MLTSTRLLQCRALGLVPGRRSKNRRLEAGLLEINFRKPRTSSLTTSTFLTVLIKRSSSIEHLRCALV</sequence>
<reference evidence="1 2" key="1">
    <citation type="submission" date="2017-11" db="EMBL/GenBank/DDBJ databases">
        <title>De novo assembly and phasing of dikaryotic genomes from two isolates of Puccinia coronata f. sp. avenae, the causal agent of oat crown rust.</title>
        <authorList>
            <person name="Miller M.E."/>
            <person name="Zhang Y."/>
            <person name="Omidvar V."/>
            <person name="Sperschneider J."/>
            <person name="Schwessinger B."/>
            <person name="Raley C."/>
            <person name="Palmer J.M."/>
            <person name="Garnica D."/>
            <person name="Upadhyaya N."/>
            <person name="Rathjen J."/>
            <person name="Taylor J.M."/>
            <person name="Park R.F."/>
            <person name="Dodds P.N."/>
            <person name="Hirsch C.D."/>
            <person name="Kianian S.F."/>
            <person name="Figueroa M."/>
        </authorList>
    </citation>
    <scope>NUCLEOTIDE SEQUENCE [LARGE SCALE GENOMIC DNA]</scope>
    <source>
        <strain evidence="1">12NC29</strain>
    </source>
</reference>
<proteinExistence type="predicted"/>